<evidence type="ECO:0000313" key="1">
    <source>
        <dbReference type="EMBL" id="RPD54935.1"/>
    </source>
</evidence>
<reference evidence="1" key="1">
    <citation type="journal article" date="2018" name="Genome Biol. Evol.">
        <title>Genomics and development of Lentinus tigrinus, a white-rot wood-decaying mushroom with dimorphic fruiting bodies.</title>
        <authorList>
            <person name="Wu B."/>
            <person name="Xu Z."/>
            <person name="Knudson A."/>
            <person name="Carlson A."/>
            <person name="Chen N."/>
            <person name="Kovaka S."/>
            <person name="LaButti K."/>
            <person name="Lipzen A."/>
            <person name="Pennachio C."/>
            <person name="Riley R."/>
            <person name="Schakwitz W."/>
            <person name="Umezawa K."/>
            <person name="Ohm R.A."/>
            <person name="Grigoriev I.V."/>
            <person name="Nagy L.G."/>
            <person name="Gibbons J."/>
            <person name="Hibbett D."/>
        </authorList>
    </citation>
    <scope>NUCLEOTIDE SEQUENCE [LARGE SCALE GENOMIC DNA]</scope>
    <source>
        <strain evidence="1">ALCF2SS1-6</strain>
    </source>
</reference>
<keyword evidence="2" id="KW-1185">Reference proteome</keyword>
<organism evidence="1 2">
    <name type="scientific">Lentinus tigrinus ALCF2SS1-6</name>
    <dbReference type="NCBI Taxonomy" id="1328759"/>
    <lineage>
        <taxon>Eukaryota</taxon>
        <taxon>Fungi</taxon>
        <taxon>Dikarya</taxon>
        <taxon>Basidiomycota</taxon>
        <taxon>Agaricomycotina</taxon>
        <taxon>Agaricomycetes</taxon>
        <taxon>Polyporales</taxon>
        <taxon>Polyporaceae</taxon>
        <taxon>Lentinus</taxon>
    </lineage>
</organism>
<name>A0A5C2RW54_9APHY</name>
<dbReference type="OrthoDB" id="2755438at2759"/>
<evidence type="ECO:0000313" key="2">
    <source>
        <dbReference type="Proteomes" id="UP000313359"/>
    </source>
</evidence>
<sequence length="415" mass="45477">MVLKSLRPDKRTLLSCSLLSKSWRDICLPLVFSSIIAKSNTTFSGLFSFLLGHPHLAKLVKSISFQRKIERVRYPVPKAGVNLIMVTDERMPSFDCVSFADVLPVLVGLQQLIFENIKPSKRSSQRGIGNAVAPFRLQRLELYDHRSTLALLPALLSVLSINTVHFGRIALRDGVSPFVTLGRHTALVIPDLVVTRTAAGLLGPLRTVVHRSRLRSLTVAVEIPDQLGLLCSFVLDAGAMITSLDVSLSHLVHEVTRMKDAPPVRWASLGEALLACRNLETLRIAVPVVRPSEIRASFAHPGDDPRLSLFSGIFTPRNLPRTLREVTVGLDCDGFTISMKPAFTTGTRPELWDLAALDAALSLSAKTLQELRSVKVEVGISEARRVDVPFLKEAITQALPNLSAGVLLEVVSRTT</sequence>
<evidence type="ECO:0008006" key="3">
    <source>
        <dbReference type="Google" id="ProtNLM"/>
    </source>
</evidence>
<dbReference type="Proteomes" id="UP000313359">
    <property type="component" value="Unassembled WGS sequence"/>
</dbReference>
<dbReference type="EMBL" id="ML122300">
    <property type="protein sequence ID" value="RPD54935.1"/>
    <property type="molecule type" value="Genomic_DNA"/>
</dbReference>
<accession>A0A5C2RW54</accession>
<proteinExistence type="predicted"/>
<dbReference type="AlphaFoldDB" id="A0A5C2RW54"/>
<protein>
    <recommendedName>
        <fullName evidence="3">F-box domain-containing protein</fullName>
    </recommendedName>
</protein>
<gene>
    <name evidence="1" type="ORF">L227DRAFT_566987</name>
</gene>